<dbReference type="Gene3D" id="3.40.50.2000">
    <property type="entry name" value="Glycogen Phosphorylase B"/>
    <property type="match status" value="1"/>
</dbReference>
<feature type="domain" description="Glycosyl transferase family 1" evidence="3">
    <location>
        <begin position="290"/>
        <end position="359"/>
    </location>
</feature>
<organism evidence="4 5">
    <name type="scientific">Neoroseomonas eburnea</name>
    <dbReference type="NCBI Taxonomy" id="1346889"/>
    <lineage>
        <taxon>Bacteria</taxon>
        <taxon>Pseudomonadati</taxon>
        <taxon>Pseudomonadota</taxon>
        <taxon>Alphaproteobacteria</taxon>
        <taxon>Acetobacterales</taxon>
        <taxon>Acetobacteraceae</taxon>
        <taxon>Neoroseomonas</taxon>
    </lineage>
</organism>
<dbReference type="InterPro" id="IPR001296">
    <property type="entry name" value="Glyco_trans_1"/>
</dbReference>
<gene>
    <name evidence="4" type="ORF">GXW74_13815</name>
</gene>
<dbReference type="EMBL" id="JAAEDL010000012">
    <property type="protein sequence ID" value="MBR0681568.1"/>
    <property type="molecule type" value="Genomic_DNA"/>
</dbReference>
<keyword evidence="5" id="KW-1185">Reference proteome</keyword>
<comment type="caution">
    <text evidence="4">The sequence shown here is derived from an EMBL/GenBank/DDBJ whole genome shotgun (WGS) entry which is preliminary data.</text>
</comment>
<sequence>MSGRPILVVALPDSVHTARWMRMVHGEWPLVLIPATKAELAPELGRTWPVRALSDLLVMPRDAIGVWAAQPEGPEFAADDLPAPIGFLDRDAIVRGATVARAVRVLRPLLLHSMEIQLAGYACLVAHARLDGDAPPWLLSNWGSDIFLYHRLAEHRLVLEAIAARIDAALNECERDVPLLRGLGFDGRILPAQPASGGVDVTILPRLEALAPPSGRRLILVKGYHGWAGRALHALSAIHLAAPALRRHRIRVLLASPVVRDMAARIAAADGLDIGAEPWMPNHAAALARMGAARMMVSCGISDGIGTTLLEAMALGAFPIVSESCCALEWLEAERDGFVVSPHDVAGLAKAIARAAAEDALVDAAAPRNRATVEARWDIGANGGRAKAAYREVIAAAPGRSAA</sequence>
<name>A0A9X9XCY2_9PROT</name>
<proteinExistence type="predicted"/>
<dbReference type="AlphaFoldDB" id="A0A9X9XCY2"/>
<dbReference type="Pfam" id="PF00534">
    <property type="entry name" value="Glycos_transf_1"/>
    <property type="match status" value="1"/>
</dbReference>
<dbReference type="RefSeq" id="WP_211847096.1">
    <property type="nucleotide sequence ID" value="NZ_JAAEDL010000012.1"/>
</dbReference>
<evidence type="ECO:0000256" key="2">
    <source>
        <dbReference type="ARBA" id="ARBA00022679"/>
    </source>
</evidence>
<evidence type="ECO:0000256" key="1">
    <source>
        <dbReference type="ARBA" id="ARBA00022676"/>
    </source>
</evidence>
<protein>
    <submittedName>
        <fullName evidence="4">Glycosyltransferase family 4 protein</fullName>
    </submittedName>
</protein>
<keyword evidence="2" id="KW-0808">Transferase</keyword>
<reference evidence="4" key="2">
    <citation type="journal article" date="2021" name="Syst. Appl. Microbiol.">
        <title>Roseomonas hellenica sp. nov., isolated from roots of wild-growing Alkanna tinctoria.</title>
        <authorList>
            <person name="Rat A."/>
            <person name="Naranjo H.D."/>
            <person name="Lebbe L."/>
            <person name="Cnockaert M."/>
            <person name="Krigas N."/>
            <person name="Grigoriadou K."/>
            <person name="Maloupa E."/>
            <person name="Willems A."/>
        </authorList>
    </citation>
    <scope>NUCLEOTIDE SEQUENCE</scope>
    <source>
        <strain evidence="4">LMG 31228</strain>
    </source>
</reference>
<reference evidence="4" key="1">
    <citation type="submission" date="2020-01" db="EMBL/GenBank/DDBJ databases">
        <authorList>
            <person name="Rat A."/>
        </authorList>
    </citation>
    <scope>NUCLEOTIDE SEQUENCE</scope>
    <source>
        <strain evidence="4">LMG 31228</strain>
    </source>
</reference>
<dbReference type="PANTHER" id="PTHR12526">
    <property type="entry name" value="GLYCOSYLTRANSFERASE"/>
    <property type="match status" value="1"/>
</dbReference>
<accession>A0A9X9XCY2</accession>
<dbReference type="PANTHER" id="PTHR12526:SF510">
    <property type="entry name" value="D-INOSITOL 3-PHOSPHATE GLYCOSYLTRANSFERASE"/>
    <property type="match status" value="1"/>
</dbReference>
<dbReference type="GO" id="GO:0016757">
    <property type="term" value="F:glycosyltransferase activity"/>
    <property type="evidence" value="ECO:0007669"/>
    <property type="project" value="UniProtKB-KW"/>
</dbReference>
<evidence type="ECO:0000313" key="4">
    <source>
        <dbReference type="EMBL" id="MBR0681568.1"/>
    </source>
</evidence>
<evidence type="ECO:0000259" key="3">
    <source>
        <dbReference type="Pfam" id="PF00534"/>
    </source>
</evidence>
<evidence type="ECO:0000313" key="5">
    <source>
        <dbReference type="Proteomes" id="UP001138709"/>
    </source>
</evidence>
<dbReference type="SUPFAM" id="SSF53756">
    <property type="entry name" value="UDP-Glycosyltransferase/glycogen phosphorylase"/>
    <property type="match status" value="1"/>
</dbReference>
<dbReference type="Proteomes" id="UP001138709">
    <property type="component" value="Unassembled WGS sequence"/>
</dbReference>
<keyword evidence="1" id="KW-0328">Glycosyltransferase</keyword>